<feature type="chain" id="PRO_5040452782" evidence="1">
    <location>
        <begin position="17"/>
        <end position="250"/>
    </location>
</feature>
<dbReference type="Pfam" id="PF10988">
    <property type="entry name" value="DUF2807"/>
    <property type="match status" value="1"/>
</dbReference>
<feature type="signal peptide" evidence="1">
    <location>
        <begin position="1"/>
        <end position="16"/>
    </location>
</feature>
<comment type="caution">
    <text evidence="3">The sequence shown here is derived from an EMBL/GenBank/DDBJ whole genome shotgun (WGS) entry which is preliminary data.</text>
</comment>
<dbReference type="InterPro" id="IPR021255">
    <property type="entry name" value="DUF2807"/>
</dbReference>
<reference evidence="3" key="1">
    <citation type="submission" date="2021-06" db="EMBL/GenBank/DDBJ databases">
        <title>50 bacteria genomes isolated from Dapeng, Shenzhen, China.</title>
        <authorList>
            <person name="Zheng W."/>
            <person name="Yu S."/>
            <person name="Huang Y."/>
        </authorList>
    </citation>
    <scope>NUCLEOTIDE SEQUENCE</scope>
    <source>
        <strain evidence="3">DP4N28-2</strain>
    </source>
</reference>
<dbReference type="Proteomes" id="UP000824927">
    <property type="component" value="Unassembled WGS sequence"/>
</dbReference>
<name>A0A9Q3XER3_9SPHN</name>
<dbReference type="RefSeq" id="WP_221429504.1">
    <property type="nucleotide sequence ID" value="NZ_JAHVKP010000001.1"/>
</dbReference>
<sequence>MIHKLLKGLAPVAALAASAMLTGCNVDMQIGDGKGVPLAELDRGGDAPTEIILAGPDTVIINTGETFDIDVSGDDDAVAALRFHREDSSLAISREKDSGRGLGSATVRVTVPSLTAMVLAGSGTMEADEMTGSADVTIAGSGTAKVARMEAEKLDMTIAGSGDFEASGTADRLDMTVAGSGSGKMEGLKVERADITIAGSGNAAFASDGRVEASIVGSGDVSVTGSATCEVSAMGSGKLRCSAGTTETAS</sequence>
<evidence type="ECO:0000313" key="3">
    <source>
        <dbReference type="EMBL" id="MBY6219145.1"/>
    </source>
</evidence>
<organism evidence="3 4">
    <name type="scientific">Qipengyuania aquimaris</name>
    <dbReference type="NCBI Taxonomy" id="255984"/>
    <lineage>
        <taxon>Bacteria</taxon>
        <taxon>Pseudomonadati</taxon>
        <taxon>Pseudomonadota</taxon>
        <taxon>Alphaproteobacteria</taxon>
        <taxon>Sphingomonadales</taxon>
        <taxon>Erythrobacteraceae</taxon>
        <taxon>Qipengyuania</taxon>
    </lineage>
</organism>
<keyword evidence="1" id="KW-0732">Signal</keyword>
<gene>
    <name evidence="3" type="ORF">KUV31_12415</name>
</gene>
<dbReference type="EMBL" id="JAHVKP010000001">
    <property type="protein sequence ID" value="MBY6219145.1"/>
    <property type="molecule type" value="Genomic_DNA"/>
</dbReference>
<feature type="domain" description="Putative auto-transporter adhesin head GIN" evidence="2">
    <location>
        <begin position="48"/>
        <end position="227"/>
    </location>
</feature>
<dbReference type="AlphaFoldDB" id="A0A9Q3XER3"/>
<evidence type="ECO:0000259" key="2">
    <source>
        <dbReference type="Pfam" id="PF10988"/>
    </source>
</evidence>
<evidence type="ECO:0000313" key="4">
    <source>
        <dbReference type="Proteomes" id="UP000824927"/>
    </source>
</evidence>
<proteinExistence type="predicted"/>
<evidence type="ECO:0000256" key="1">
    <source>
        <dbReference type="SAM" id="SignalP"/>
    </source>
</evidence>
<protein>
    <submittedName>
        <fullName evidence="3">DUF2807 domain-containing protein</fullName>
    </submittedName>
</protein>
<dbReference type="PROSITE" id="PS51257">
    <property type="entry name" value="PROKAR_LIPOPROTEIN"/>
    <property type="match status" value="1"/>
</dbReference>
<accession>A0A9Q3XER3</accession>
<dbReference type="Gene3D" id="2.160.20.120">
    <property type="match status" value="1"/>
</dbReference>